<feature type="region of interest" description="Disordered" evidence="1">
    <location>
        <begin position="29"/>
        <end position="54"/>
    </location>
</feature>
<gene>
    <name evidence="2" type="primary">Necator_chrI.g884</name>
    <name evidence="2" type="ORF">RB195_004760</name>
</gene>
<evidence type="ECO:0000313" key="2">
    <source>
        <dbReference type="EMBL" id="KAK6726626.1"/>
    </source>
</evidence>
<keyword evidence="3" id="KW-1185">Reference proteome</keyword>
<reference evidence="2 3" key="1">
    <citation type="submission" date="2023-08" db="EMBL/GenBank/DDBJ databases">
        <title>A Necator americanus chromosomal reference genome.</title>
        <authorList>
            <person name="Ilik V."/>
            <person name="Petrzelkova K.J."/>
            <person name="Pardy F."/>
            <person name="Fuh T."/>
            <person name="Niatou-Singa F.S."/>
            <person name="Gouil Q."/>
            <person name="Baker L."/>
            <person name="Ritchie M.E."/>
            <person name="Jex A.R."/>
            <person name="Gazzola D."/>
            <person name="Li H."/>
            <person name="Toshio Fujiwara R."/>
            <person name="Zhan B."/>
            <person name="Aroian R.V."/>
            <person name="Pafco B."/>
            <person name="Schwarz E.M."/>
        </authorList>
    </citation>
    <scope>NUCLEOTIDE SEQUENCE [LARGE SCALE GENOMIC DNA]</scope>
    <source>
        <strain evidence="2 3">Aroian</strain>
        <tissue evidence="2">Whole animal</tissue>
    </source>
</reference>
<name>A0ABR1BNH0_NECAM</name>
<evidence type="ECO:0000256" key="1">
    <source>
        <dbReference type="SAM" id="MobiDB-lite"/>
    </source>
</evidence>
<dbReference type="EMBL" id="JAVFWL010000001">
    <property type="protein sequence ID" value="KAK6726626.1"/>
    <property type="molecule type" value="Genomic_DNA"/>
</dbReference>
<accession>A0ABR1BNH0</accession>
<protein>
    <submittedName>
        <fullName evidence="2">Uncharacterized protein</fullName>
    </submittedName>
</protein>
<sequence length="78" mass="8843">MTLCLTFTSSLRDGFICIAFPLFTGEKSSHSRITRPTSFNNRGEKKMAKKAKKTTKKNSRTVLSVSYCEKSEEFLSKI</sequence>
<proteinExistence type="predicted"/>
<dbReference type="Proteomes" id="UP001303046">
    <property type="component" value="Unassembled WGS sequence"/>
</dbReference>
<organism evidence="2 3">
    <name type="scientific">Necator americanus</name>
    <name type="common">Human hookworm</name>
    <dbReference type="NCBI Taxonomy" id="51031"/>
    <lineage>
        <taxon>Eukaryota</taxon>
        <taxon>Metazoa</taxon>
        <taxon>Ecdysozoa</taxon>
        <taxon>Nematoda</taxon>
        <taxon>Chromadorea</taxon>
        <taxon>Rhabditida</taxon>
        <taxon>Rhabditina</taxon>
        <taxon>Rhabditomorpha</taxon>
        <taxon>Strongyloidea</taxon>
        <taxon>Ancylostomatidae</taxon>
        <taxon>Bunostominae</taxon>
        <taxon>Necator</taxon>
    </lineage>
</organism>
<comment type="caution">
    <text evidence="2">The sequence shown here is derived from an EMBL/GenBank/DDBJ whole genome shotgun (WGS) entry which is preliminary data.</text>
</comment>
<evidence type="ECO:0000313" key="3">
    <source>
        <dbReference type="Proteomes" id="UP001303046"/>
    </source>
</evidence>